<name>A0AAW9RMA3_9HYPH</name>
<feature type="domain" description="Heparinase II/III-like C-terminal" evidence="3">
    <location>
        <begin position="314"/>
        <end position="558"/>
    </location>
</feature>
<evidence type="ECO:0000313" key="5">
    <source>
        <dbReference type="Proteomes" id="UP001378188"/>
    </source>
</evidence>
<dbReference type="GO" id="GO:0030313">
    <property type="term" value="C:cell envelope"/>
    <property type="evidence" value="ECO:0007669"/>
    <property type="project" value="UniProtKB-SubCell"/>
</dbReference>
<keyword evidence="5" id="KW-1185">Reference proteome</keyword>
<feature type="region of interest" description="Disordered" evidence="2">
    <location>
        <begin position="589"/>
        <end position="613"/>
    </location>
</feature>
<proteinExistence type="predicted"/>
<evidence type="ECO:0000259" key="3">
    <source>
        <dbReference type="Pfam" id="PF07940"/>
    </source>
</evidence>
<sequence length="613" mass="66820">MAGIALGDRVRIGTILAGHQLRSMLTGAYAGPFSRWRLSGGAPDRLTVAPHDLRTADPTIAEDFYSGRYALAGSVVDIGGNSPFTIDPPSAEWQRALHGFGWLRHMRAADTELTRLHTRALIADWINEYGSYDHAVWAPEIIARRLVSWLSHSPLILRGADQAFYRRFMRSLARQVRYLARAADDAPDGTPRLICVIALCYAGLCMTGRQRLLRQSARWLDSELVRQVLPDGGHVSRNPDAIVRILLDLLPLRQTFAARDLPPSAALISAIDRMMPMLRFFRHGDGALAHFNGMGPTYPDVMATLLAYDESRGAPVLNASYSGYQRLQAADTVIIVDTGAPPPPLLSREAHAGCLSFEFSSGPDRIIVNCGVPAFGNAQWRVVSRSTAAHSTAALEDTSSCRFATSPMVLKKLGPIMLSGPRNVTVERHDAEVMALSAGHDGYRSDFGILHERRIALSPDGGRIDGEDVFSTAAGAGSRANPSYAVRFHLHPGVRATLTRDHSRAILAPARGEPWELYAGGADISIEESVYLGGLDGARRTDQIVVHGRARHSPRVTWRLQRLDRRERVAESPGEPGELPLVSEVEEAVVAAPSDAEAEAPEVSEDADPEERS</sequence>
<protein>
    <submittedName>
        <fullName evidence="4">Heparinase II/III family protein</fullName>
    </submittedName>
</protein>
<dbReference type="InterPro" id="IPR012480">
    <property type="entry name" value="Hepar_II_III_C"/>
</dbReference>
<dbReference type="InterPro" id="IPR008929">
    <property type="entry name" value="Chondroitin_lyas"/>
</dbReference>
<dbReference type="Gene3D" id="1.50.10.100">
    <property type="entry name" value="Chondroitin AC/alginate lyase"/>
    <property type="match status" value="1"/>
</dbReference>
<comment type="caution">
    <text evidence="4">The sequence shown here is derived from an EMBL/GenBank/DDBJ whole genome shotgun (WGS) entry which is preliminary data.</text>
</comment>
<dbReference type="EMBL" id="JAZHOF010000014">
    <property type="protein sequence ID" value="MEJ8574872.1"/>
    <property type="molecule type" value="Genomic_DNA"/>
</dbReference>
<evidence type="ECO:0000313" key="4">
    <source>
        <dbReference type="EMBL" id="MEJ8574872.1"/>
    </source>
</evidence>
<dbReference type="Proteomes" id="UP001378188">
    <property type="component" value="Unassembled WGS sequence"/>
</dbReference>
<evidence type="ECO:0000256" key="1">
    <source>
        <dbReference type="ARBA" id="ARBA00004196"/>
    </source>
</evidence>
<comment type="subcellular location">
    <subcellularLocation>
        <location evidence="1">Cell envelope</location>
    </subcellularLocation>
</comment>
<dbReference type="Pfam" id="PF07940">
    <property type="entry name" value="Hepar_II_III_C"/>
    <property type="match status" value="1"/>
</dbReference>
<dbReference type="AlphaFoldDB" id="A0AAW9RMA3"/>
<dbReference type="GO" id="GO:0016829">
    <property type="term" value="F:lyase activity"/>
    <property type="evidence" value="ECO:0007669"/>
    <property type="project" value="InterPro"/>
</dbReference>
<gene>
    <name evidence="4" type="ORF">V3328_25585</name>
</gene>
<accession>A0AAW9RMA3</accession>
<evidence type="ECO:0000256" key="2">
    <source>
        <dbReference type="SAM" id="MobiDB-lite"/>
    </source>
</evidence>
<dbReference type="Gene3D" id="2.70.98.70">
    <property type="match status" value="1"/>
</dbReference>
<organism evidence="4 5">
    <name type="scientific">Microbaculum marinum</name>
    <dbReference type="NCBI Taxonomy" id="1764581"/>
    <lineage>
        <taxon>Bacteria</taxon>
        <taxon>Pseudomonadati</taxon>
        <taxon>Pseudomonadota</taxon>
        <taxon>Alphaproteobacteria</taxon>
        <taxon>Hyphomicrobiales</taxon>
        <taxon>Tepidamorphaceae</taxon>
        <taxon>Microbaculum</taxon>
    </lineage>
</organism>
<feature type="compositionally biased region" description="Acidic residues" evidence="2">
    <location>
        <begin position="596"/>
        <end position="613"/>
    </location>
</feature>
<dbReference type="RefSeq" id="WP_340332564.1">
    <property type="nucleotide sequence ID" value="NZ_JAZHOF010000014.1"/>
</dbReference>
<reference evidence="4 5" key="1">
    <citation type="submission" date="2024-02" db="EMBL/GenBank/DDBJ databases">
        <title>Genome analysis and characterization of Microbaculum marinisediminis sp. nov., isolated from marine sediment.</title>
        <authorList>
            <person name="Du Z.-J."/>
            <person name="Ye Y.-Q."/>
            <person name="Zhang Z.-R."/>
            <person name="Yuan S.-M."/>
            <person name="Zhang X.-Y."/>
        </authorList>
    </citation>
    <scope>NUCLEOTIDE SEQUENCE [LARGE SCALE GENOMIC DNA]</scope>
    <source>
        <strain evidence="4 5">SDUM1044001</strain>
    </source>
</reference>